<accession>A0ABT1I6S7</accession>
<dbReference type="GO" id="GO:0003677">
    <property type="term" value="F:DNA binding"/>
    <property type="evidence" value="ECO:0007669"/>
    <property type="project" value="UniProtKB-KW"/>
</dbReference>
<gene>
    <name evidence="2" type="ORF">LV75_000783</name>
</gene>
<comment type="caution">
    <text evidence="2">The sequence shown here is derived from an EMBL/GenBank/DDBJ whole genome shotgun (WGS) entry which is preliminary data.</text>
</comment>
<protein>
    <submittedName>
        <fullName evidence="2">DNA-binding transcriptional regulator, MarR family</fullName>
    </submittedName>
</protein>
<keyword evidence="2" id="KW-0238">DNA-binding</keyword>
<feature type="domain" description="HTH marR-type" evidence="1">
    <location>
        <begin position="37"/>
        <end position="92"/>
    </location>
</feature>
<dbReference type="Pfam" id="PF13463">
    <property type="entry name" value="HTH_27"/>
    <property type="match status" value="1"/>
</dbReference>
<dbReference type="Gene3D" id="1.10.10.10">
    <property type="entry name" value="Winged helix-like DNA-binding domain superfamily/Winged helix DNA-binding domain"/>
    <property type="match status" value="1"/>
</dbReference>
<dbReference type="InterPro" id="IPR036390">
    <property type="entry name" value="WH_DNA-bd_sf"/>
</dbReference>
<sequence>MAVDGVELFRLGRTLTRLGEKAIPPAGFHDLPVRVRSVLVDVFEHPDSPIQDITARTGLPQSHVSASVARLREVGVLTTTQDPADRRRTLVRRAEGMPVQVHAPIEAAITEAVGPERAGEAIAALETLARLFT</sequence>
<dbReference type="EMBL" id="JAMTCO010000002">
    <property type="protein sequence ID" value="MCP2268297.1"/>
    <property type="molecule type" value="Genomic_DNA"/>
</dbReference>
<dbReference type="InterPro" id="IPR036388">
    <property type="entry name" value="WH-like_DNA-bd_sf"/>
</dbReference>
<keyword evidence="3" id="KW-1185">Reference proteome</keyword>
<dbReference type="SUPFAM" id="SSF46785">
    <property type="entry name" value="Winged helix' DNA-binding domain"/>
    <property type="match status" value="1"/>
</dbReference>
<reference evidence="2 3" key="1">
    <citation type="submission" date="2022-06" db="EMBL/GenBank/DDBJ databases">
        <title>Genomic Encyclopedia of Archaeal and Bacterial Type Strains, Phase II (KMG-II): from individual species to whole genera.</title>
        <authorList>
            <person name="Goeker M."/>
        </authorList>
    </citation>
    <scope>NUCLEOTIDE SEQUENCE [LARGE SCALE GENOMIC DNA]</scope>
    <source>
        <strain evidence="2 3">DSM 44255</strain>
    </source>
</reference>
<evidence type="ECO:0000259" key="1">
    <source>
        <dbReference type="Pfam" id="PF13463"/>
    </source>
</evidence>
<evidence type="ECO:0000313" key="2">
    <source>
        <dbReference type="EMBL" id="MCP2268297.1"/>
    </source>
</evidence>
<dbReference type="InterPro" id="IPR000835">
    <property type="entry name" value="HTH_MarR-typ"/>
</dbReference>
<name>A0ABT1I6S7_9PSEU</name>
<evidence type="ECO:0000313" key="3">
    <source>
        <dbReference type="Proteomes" id="UP001205185"/>
    </source>
</evidence>
<organism evidence="2 3">
    <name type="scientific">Actinokineospora diospyrosa</name>
    <dbReference type="NCBI Taxonomy" id="103728"/>
    <lineage>
        <taxon>Bacteria</taxon>
        <taxon>Bacillati</taxon>
        <taxon>Actinomycetota</taxon>
        <taxon>Actinomycetes</taxon>
        <taxon>Pseudonocardiales</taxon>
        <taxon>Pseudonocardiaceae</taxon>
        <taxon>Actinokineospora</taxon>
    </lineage>
</organism>
<proteinExistence type="predicted"/>
<dbReference type="Proteomes" id="UP001205185">
    <property type="component" value="Unassembled WGS sequence"/>
</dbReference>